<evidence type="ECO:0000313" key="1">
    <source>
        <dbReference type="EMBL" id="KAK2174501.1"/>
    </source>
</evidence>
<evidence type="ECO:0000313" key="2">
    <source>
        <dbReference type="Proteomes" id="UP001209878"/>
    </source>
</evidence>
<keyword evidence="2" id="KW-1185">Reference proteome</keyword>
<accession>A0AAD9KNE6</accession>
<reference evidence="1" key="1">
    <citation type="journal article" date="2023" name="Mol. Biol. Evol.">
        <title>Third-Generation Sequencing Reveals the Adaptive Role of the Epigenome in Three Deep-Sea Polychaetes.</title>
        <authorList>
            <person name="Perez M."/>
            <person name="Aroh O."/>
            <person name="Sun Y."/>
            <person name="Lan Y."/>
            <person name="Juniper S.K."/>
            <person name="Young C.R."/>
            <person name="Angers B."/>
            <person name="Qian P.Y."/>
        </authorList>
    </citation>
    <scope>NUCLEOTIDE SEQUENCE</scope>
    <source>
        <strain evidence="1">R07B-5</strain>
    </source>
</reference>
<protein>
    <submittedName>
        <fullName evidence="1">Uncharacterized protein</fullName>
    </submittedName>
</protein>
<name>A0AAD9KNE6_RIDPI</name>
<proteinExistence type="predicted"/>
<dbReference type="Proteomes" id="UP001209878">
    <property type="component" value="Unassembled WGS sequence"/>
</dbReference>
<dbReference type="AlphaFoldDB" id="A0AAD9KNE6"/>
<comment type="caution">
    <text evidence="1">The sequence shown here is derived from an EMBL/GenBank/DDBJ whole genome shotgun (WGS) entry which is preliminary data.</text>
</comment>
<organism evidence="1 2">
    <name type="scientific">Ridgeia piscesae</name>
    <name type="common">Tubeworm</name>
    <dbReference type="NCBI Taxonomy" id="27915"/>
    <lineage>
        <taxon>Eukaryota</taxon>
        <taxon>Metazoa</taxon>
        <taxon>Spiralia</taxon>
        <taxon>Lophotrochozoa</taxon>
        <taxon>Annelida</taxon>
        <taxon>Polychaeta</taxon>
        <taxon>Sedentaria</taxon>
        <taxon>Canalipalpata</taxon>
        <taxon>Sabellida</taxon>
        <taxon>Siboglinidae</taxon>
        <taxon>Ridgeia</taxon>
    </lineage>
</organism>
<sequence length="232" mass="25628">MRIGDGFMYNSKVTSSRRQSVPHRSCVLCKAAGRAFNSHDLIDCRYLPQSTKKALGWSRLVTNDVCEEDEGDLYDGDTPENVFSGPALSVRPSKKQIVISGADIVYYGTVECKAGVLSVRSCSEHICHARQIASVSPAEAPDVCSTRTRLCSESNTSYSTEVSIDPDTCLTTMMSDRFRELHSDFDDVFNTKPSLYNGASGMTQAFVNMGPALSPQRKERLPQYDRSTLNEL</sequence>
<gene>
    <name evidence="1" type="ORF">NP493_798g00021</name>
</gene>
<dbReference type="EMBL" id="JAODUO010000797">
    <property type="protein sequence ID" value="KAK2174501.1"/>
    <property type="molecule type" value="Genomic_DNA"/>
</dbReference>